<evidence type="ECO:0000256" key="1">
    <source>
        <dbReference type="ARBA" id="ARBA00004651"/>
    </source>
</evidence>
<evidence type="ECO:0000256" key="6">
    <source>
        <dbReference type="ARBA" id="ARBA00022989"/>
    </source>
</evidence>
<dbReference type="PRINTS" id="PR01264">
    <property type="entry name" value="MECHCHANNEL"/>
</dbReference>
<dbReference type="PANTHER" id="PTHR30266:SF2">
    <property type="entry name" value="LARGE-CONDUCTANCE MECHANOSENSITIVE CHANNEL"/>
    <property type="match status" value="1"/>
</dbReference>
<dbReference type="SUPFAM" id="SSF81330">
    <property type="entry name" value="Gated mechanosensitive channel"/>
    <property type="match status" value="1"/>
</dbReference>
<keyword evidence="5 10" id="KW-0812">Transmembrane</keyword>
<dbReference type="GO" id="GO:0005886">
    <property type="term" value="C:plasma membrane"/>
    <property type="evidence" value="ECO:0007669"/>
    <property type="project" value="UniProtKB-SubCell"/>
</dbReference>
<keyword evidence="8 10" id="KW-0472">Membrane</keyword>
<evidence type="ECO:0000256" key="5">
    <source>
        <dbReference type="ARBA" id="ARBA00022692"/>
    </source>
</evidence>
<keyword evidence="7 10" id="KW-0406">Ion transport</keyword>
<evidence type="ECO:0000256" key="7">
    <source>
        <dbReference type="ARBA" id="ARBA00023065"/>
    </source>
</evidence>
<evidence type="ECO:0000256" key="3">
    <source>
        <dbReference type="ARBA" id="ARBA00022448"/>
    </source>
</evidence>
<keyword evidence="9 10" id="KW-0407">Ion channel</keyword>
<dbReference type="PANTHER" id="PTHR30266">
    <property type="entry name" value="MECHANOSENSITIVE CHANNEL MSCL"/>
    <property type="match status" value="1"/>
</dbReference>
<dbReference type="AlphaFoldDB" id="A0A291RTN0"/>
<evidence type="ECO:0000256" key="4">
    <source>
        <dbReference type="ARBA" id="ARBA00022475"/>
    </source>
</evidence>
<evidence type="ECO:0000313" key="12">
    <source>
        <dbReference type="Proteomes" id="UP000221961"/>
    </source>
</evidence>
<dbReference type="Gene3D" id="1.10.1200.120">
    <property type="entry name" value="Large-conductance mechanosensitive channel, MscL, domain 1"/>
    <property type="match status" value="1"/>
</dbReference>
<dbReference type="Proteomes" id="UP000221961">
    <property type="component" value="Chromosome"/>
</dbReference>
<dbReference type="InterPro" id="IPR036019">
    <property type="entry name" value="MscL_channel"/>
</dbReference>
<evidence type="ECO:0000256" key="10">
    <source>
        <dbReference type="HAMAP-Rule" id="MF_00115"/>
    </source>
</evidence>
<comment type="similarity">
    <text evidence="2 10">Belongs to the MscL family.</text>
</comment>
<evidence type="ECO:0000256" key="2">
    <source>
        <dbReference type="ARBA" id="ARBA00007254"/>
    </source>
</evidence>
<accession>A0A291RTN0</accession>
<dbReference type="InterPro" id="IPR019823">
    <property type="entry name" value="Mechanosensitive_channel_CS"/>
</dbReference>
<gene>
    <name evidence="10 11" type="primary">mscL</name>
    <name evidence="11" type="ORF">CRH09_35470</name>
</gene>
<name>A0A291RTN0_9NOCA</name>
<dbReference type="RefSeq" id="WP_098697647.1">
    <property type="nucleotide sequence ID" value="NZ_CP023778.1"/>
</dbReference>
<evidence type="ECO:0000256" key="8">
    <source>
        <dbReference type="ARBA" id="ARBA00023136"/>
    </source>
</evidence>
<comment type="subcellular location">
    <subcellularLocation>
        <location evidence="1 10">Cell membrane</location>
        <topology evidence="1 10">Multi-pass membrane protein</topology>
    </subcellularLocation>
</comment>
<dbReference type="HAMAP" id="MF_00115">
    <property type="entry name" value="MscL"/>
    <property type="match status" value="1"/>
</dbReference>
<dbReference type="GO" id="GO:0008381">
    <property type="term" value="F:mechanosensitive monoatomic ion channel activity"/>
    <property type="evidence" value="ECO:0007669"/>
    <property type="project" value="UniProtKB-UniRule"/>
</dbReference>
<keyword evidence="3 10" id="KW-0813">Transport</keyword>
<dbReference type="InterPro" id="IPR037673">
    <property type="entry name" value="MSC/AndL"/>
</dbReference>
<reference evidence="11 12" key="1">
    <citation type="submission" date="2017-10" db="EMBL/GenBank/DDBJ databases">
        <title>Comparative genomics between pathogenic Norcardia.</title>
        <authorList>
            <person name="Zeng L."/>
        </authorList>
    </citation>
    <scope>NUCLEOTIDE SEQUENCE [LARGE SCALE GENOMIC DNA]</scope>
    <source>
        <strain evidence="11 12">NC_YFY_NT001</strain>
    </source>
</reference>
<dbReference type="NCBIfam" id="TIGR00220">
    <property type="entry name" value="mscL"/>
    <property type="match status" value="1"/>
</dbReference>
<dbReference type="Pfam" id="PF01741">
    <property type="entry name" value="MscL"/>
    <property type="match status" value="1"/>
</dbReference>
<feature type="transmembrane region" description="Helical" evidence="10">
    <location>
        <begin position="66"/>
        <end position="92"/>
    </location>
</feature>
<dbReference type="PROSITE" id="PS01327">
    <property type="entry name" value="MSCL"/>
    <property type="match status" value="1"/>
</dbReference>
<dbReference type="InterPro" id="IPR001185">
    <property type="entry name" value="MS_channel"/>
</dbReference>
<protein>
    <recommendedName>
        <fullName evidence="10">Large-conductance mechanosensitive channel</fullName>
    </recommendedName>
</protein>
<keyword evidence="4 10" id="KW-1003">Cell membrane</keyword>
<keyword evidence="6 10" id="KW-1133">Transmembrane helix</keyword>
<dbReference type="EMBL" id="CP023778">
    <property type="protein sequence ID" value="ATL70695.1"/>
    <property type="molecule type" value="Genomic_DNA"/>
</dbReference>
<evidence type="ECO:0000256" key="9">
    <source>
        <dbReference type="ARBA" id="ARBA00023303"/>
    </source>
</evidence>
<organism evidence="11 12">
    <name type="scientific">Nocardia terpenica</name>
    <dbReference type="NCBI Taxonomy" id="455432"/>
    <lineage>
        <taxon>Bacteria</taxon>
        <taxon>Bacillati</taxon>
        <taxon>Actinomycetota</taxon>
        <taxon>Actinomycetes</taxon>
        <taxon>Mycobacteriales</taxon>
        <taxon>Nocardiaceae</taxon>
        <taxon>Nocardia</taxon>
    </lineage>
</organism>
<evidence type="ECO:0000313" key="11">
    <source>
        <dbReference type="EMBL" id="ATL70695.1"/>
    </source>
</evidence>
<comment type="function">
    <text evidence="10">Channel that opens in response to stretch forces in the membrane lipid bilayer. May participate in the regulation of osmotic pressure changes within the cell.</text>
</comment>
<sequence length="134" mass="14307">MLKGFKDFLLRGNVIDLAVAVVMGTAFVAIVTAFTDGIVNPLLAIFGGTNDLGLGFRIVADKPATYVAVGPIITAAINFVIIAAILYLALVLPATKLRNRRVRDDAARTDTDLLREIRDLLAEGRDSAGGRHES</sequence>
<comment type="subunit">
    <text evidence="10">Homopentamer.</text>
</comment>
<proteinExistence type="inferred from homology"/>
<dbReference type="GeneID" id="88362561"/>
<feature type="transmembrane region" description="Helical" evidence="10">
    <location>
        <begin position="12"/>
        <end position="34"/>
    </location>
</feature>
<dbReference type="KEGG" id="ntp:CRH09_35470"/>